<proteinExistence type="predicted"/>
<dbReference type="Pfam" id="PF08325">
    <property type="entry name" value="WLM"/>
    <property type="match status" value="1"/>
</dbReference>
<dbReference type="InterPro" id="IPR013536">
    <property type="entry name" value="WLM_dom"/>
</dbReference>
<reference evidence="2" key="1">
    <citation type="journal article" date="2020" name="Nature">
        <title>Giant virus diversity and host interactions through global metagenomics.</title>
        <authorList>
            <person name="Schulz F."/>
            <person name="Roux S."/>
            <person name="Paez-Espino D."/>
            <person name="Jungbluth S."/>
            <person name="Walsh D.A."/>
            <person name="Denef V.J."/>
            <person name="McMahon K.D."/>
            <person name="Konstantinidis K.T."/>
            <person name="Eloe-Fadrosh E.A."/>
            <person name="Kyrpides N.C."/>
            <person name="Woyke T."/>
        </authorList>
    </citation>
    <scope>NUCLEOTIDE SEQUENCE</scope>
    <source>
        <strain evidence="2">GVMAG-M-3300025860-20</strain>
    </source>
</reference>
<accession>A0A6C0JB12</accession>
<dbReference type="AlphaFoldDB" id="A0A6C0JB12"/>
<evidence type="ECO:0000313" key="2">
    <source>
        <dbReference type="EMBL" id="QHU00824.1"/>
    </source>
</evidence>
<name>A0A6C0JB12_9ZZZZ</name>
<evidence type="ECO:0000259" key="1">
    <source>
        <dbReference type="Pfam" id="PF08325"/>
    </source>
</evidence>
<protein>
    <recommendedName>
        <fullName evidence="1">WLM domain-containing protein</fullName>
    </recommendedName>
</protein>
<feature type="domain" description="WLM" evidence="1">
    <location>
        <begin position="70"/>
        <end position="156"/>
    </location>
</feature>
<dbReference type="EMBL" id="MN740329">
    <property type="protein sequence ID" value="QHU00824.1"/>
    <property type="molecule type" value="Genomic_DNA"/>
</dbReference>
<sequence length="181" mass="21294">MLVSHTEAFSMEITTVESTVDNIKYVVLNLPDKINAANRLARLRLKLLNFIEHLDSKVINNKEFKKKIKRIQGKFKAVLTESRPGSKFTSFTTDKGRKIHMCIRERDENNRFIDDNTLFFVALHELAHVMTISIGHKQDFWQNFEYLLKQAINMGYYKYHPYHTSPKKYCGMEISDTPYKI</sequence>
<organism evidence="2">
    <name type="scientific">viral metagenome</name>
    <dbReference type="NCBI Taxonomy" id="1070528"/>
    <lineage>
        <taxon>unclassified sequences</taxon>
        <taxon>metagenomes</taxon>
        <taxon>organismal metagenomes</taxon>
    </lineage>
</organism>